<dbReference type="EMBL" id="JAFEMO010000006">
    <property type="protein sequence ID" value="KAH7569138.1"/>
    <property type="molecule type" value="Genomic_DNA"/>
</dbReference>
<comment type="caution">
    <text evidence="1">The sequence shown here is derived from an EMBL/GenBank/DDBJ whole genome shotgun (WGS) entry which is preliminary data.</text>
</comment>
<reference evidence="1 2" key="1">
    <citation type="submission" date="2021-02" db="EMBL/GenBank/DDBJ databases">
        <title>Plant Genome Project.</title>
        <authorList>
            <person name="Zhang R.-G."/>
        </authorList>
    </citation>
    <scope>NUCLEOTIDE SEQUENCE [LARGE SCALE GENOMIC DNA]</scope>
    <source>
        <tissue evidence="1">Leaves</tissue>
    </source>
</reference>
<sequence length="104" mass="11162">MAASATEMVVRLVLDGSLSLTDMEVERRPYHRNCSCALHNLKLGASSSAAACCSKQNKLLFPKKKSWTAGCSLLSSMASPTSIKMLSSHAKNSLLSDPTFQLEA</sequence>
<evidence type="ECO:0000313" key="2">
    <source>
        <dbReference type="Proteomes" id="UP000827721"/>
    </source>
</evidence>
<accession>A0ABQ8HXV5</accession>
<keyword evidence="2" id="KW-1185">Reference proteome</keyword>
<dbReference type="Proteomes" id="UP000827721">
    <property type="component" value="Unassembled WGS sequence"/>
</dbReference>
<proteinExistence type="predicted"/>
<name>A0ABQ8HXV5_9ROSI</name>
<protein>
    <submittedName>
        <fullName evidence="1">Uncharacterized protein</fullName>
    </submittedName>
</protein>
<dbReference type="PANTHER" id="PTHR35121">
    <property type="entry name" value="HOMEODOMAIN PROTEIN 8, PUTATIVE-RELATED"/>
    <property type="match status" value="1"/>
</dbReference>
<dbReference type="PANTHER" id="PTHR35121:SF4">
    <property type="entry name" value="SWIM-TYPE DOMAIN-CONTAINING PROTEIN"/>
    <property type="match status" value="1"/>
</dbReference>
<gene>
    <name evidence="1" type="ORF">JRO89_XS06G0112300</name>
</gene>
<evidence type="ECO:0000313" key="1">
    <source>
        <dbReference type="EMBL" id="KAH7569138.1"/>
    </source>
</evidence>
<organism evidence="1 2">
    <name type="scientific">Xanthoceras sorbifolium</name>
    <dbReference type="NCBI Taxonomy" id="99658"/>
    <lineage>
        <taxon>Eukaryota</taxon>
        <taxon>Viridiplantae</taxon>
        <taxon>Streptophyta</taxon>
        <taxon>Embryophyta</taxon>
        <taxon>Tracheophyta</taxon>
        <taxon>Spermatophyta</taxon>
        <taxon>Magnoliopsida</taxon>
        <taxon>eudicotyledons</taxon>
        <taxon>Gunneridae</taxon>
        <taxon>Pentapetalae</taxon>
        <taxon>rosids</taxon>
        <taxon>malvids</taxon>
        <taxon>Sapindales</taxon>
        <taxon>Sapindaceae</taxon>
        <taxon>Xanthoceroideae</taxon>
        <taxon>Xanthoceras</taxon>
    </lineage>
</organism>